<keyword evidence="3" id="KW-1185">Reference proteome</keyword>
<name>A0ABS2ELP7_9LACO</name>
<accession>A0ABS2ELP7</accession>
<sequence>MKLTVTPAAQKRLAKYLDAGSLKRLILDFDDGVGPFSDIGDCSLGVNFKLILLDADKELPKDFDAHFASNLGDVYYKGYTKSQYAEHMKLDFEPNYFTMPLKSDFETLCDNVEVVDLTTRELTHAPAGTHDC</sequence>
<dbReference type="RefSeq" id="WP_204775958.1">
    <property type="nucleotide sequence ID" value="NZ_JACJJQ010000004.1"/>
</dbReference>
<proteinExistence type="predicted"/>
<dbReference type="Proteomes" id="UP000776629">
    <property type="component" value="Unassembled WGS sequence"/>
</dbReference>
<feature type="domain" description="Core" evidence="1">
    <location>
        <begin position="1"/>
        <end position="116"/>
    </location>
</feature>
<dbReference type="Gene3D" id="2.60.300.12">
    <property type="entry name" value="HesB-like domain"/>
    <property type="match status" value="1"/>
</dbReference>
<dbReference type="EMBL" id="JACJJQ010000004">
    <property type="protein sequence ID" value="MBM6753439.1"/>
    <property type="molecule type" value="Genomic_DNA"/>
</dbReference>
<dbReference type="InterPro" id="IPR035903">
    <property type="entry name" value="HesB-like_dom_sf"/>
</dbReference>
<evidence type="ECO:0000313" key="3">
    <source>
        <dbReference type="Proteomes" id="UP000776629"/>
    </source>
</evidence>
<dbReference type="InterPro" id="IPR000361">
    <property type="entry name" value="ATAP_core_dom"/>
</dbReference>
<protein>
    <submittedName>
        <fullName evidence="2">Iron-sulfur cluster biosynthesis family protein</fullName>
    </submittedName>
</protein>
<organism evidence="2 3">
    <name type="scientific">Limosilactobacillus alvi</name>
    <dbReference type="NCBI Taxonomy" id="990412"/>
    <lineage>
        <taxon>Bacteria</taxon>
        <taxon>Bacillati</taxon>
        <taxon>Bacillota</taxon>
        <taxon>Bacilli</taxon>
        <taxon>Lactobacillales</taxon>
        <taxon>Lactobacillaceae</taxon>
        <taxon>Limosilactobacillus</taxon>
    </lineage>
</organism>
<evidence type="ECO:0000313" key="2">
    <source>
        <dbReference type="EMBL" id="MBM6753439.1"/>
    </source>
</evidence>
<comment type="caution">
    <text evidence="2">The sequence shown here is derived from an EMBL/GenBank/DDBJ whole genome shotgun (WGS) entry which is preliminary data.</text>
</comment>
<dbReference type="SUPFAM" id="SSF89360">
    <property type="entry name" value="HesB-like domain"/>
    <property type="match status" value="1"/>
</dbReference>
<evidence type="ECO:0000259" key="1">
    <source>
        <dbReference type="Pfam" id="PF01521"/>
    </source>
</evidence>
<dbReference type="Pfam" id="PF01521">
    <property type="entry name" value="Fe-S_biosyn"/>
    <property type="match status" value="1"/>
</dbReference>
<reference evidence="2 3" key="1">
    <citation type="journal article" date="2021" name="Sci. Rep.">
        <title>The distribution of antibiotic resistance genes in chicken gut microbiota commensals.</title>
        <authorList>
            <person name="Juricova H."/>
            <person name="Matiasovicova J."/>
            <person name="Kubasova T."/>
            <person name="Cejkova D."/>
            <person name="Rychlik I."/>
        </authorList>
    </citation>
    <scope>NUCLEOTIDE SEQUENCE [LARGE SCALE GENOMIC DNA]</scope>
    <source>
        <strain evidence="2 3">An810</strain>
    </source>
</reference>
<gene>
    <name evidence="2" type="ORF">H5993_01480</name>
</gene>